<feature type="region of interest" description="Disordered" evidence="1">
    <location>
        <begin position="1"/>
        <end position="45"/>
    </location>
</feature>
<feature type="compositionally biased region" description="Acidic residues" evidence="1">
    <location>
        <begin position="8"/>
        <end position="30"/>
    </location>
</feature>
<reference evidence="2 3" key="1">
    <citation type="journal article" date="2021" name="Plant Biotechnol. J.">
        <title>Multi-omics assisted identification of the key and species-specific regulatory components of drought-tolerant mechanisms in Gossypium stocksii.</title>
        <authorList>
            <person name="Yu D."/>
            <person name="Ke L."/>
            <person name="Zhang D."/>
            <person name="Wu Y."/>
            <person name="Sun Y."/>
            <person name="Mei J."/>
            <person name="Sun J."/>
            <person name="Sun Y."/>
        </authorList>
    </citation>
    <scope>NUCLEOTIDE SEQUENCE [LARGE SCALE GENOMIC DNA]</scope>
    <source>
        <strain evidence="3">cv. E1</strain>
        <tissue evidence="2">Leaf</tissue>
    </source>
</reference>
<sequence length="58" mass="6742">MPQASKEWEEEEGDDDKDKEEETTFDEDLNEVFQSEQPLARGVKIRTPSHRAPLVLQL</sequence>
<evidence type="ECO:0000313" key="3">
    <source>
        <dbReference type="Proteomes" id="UP000828251"/>
    </source>
</evidence>
<evidence type="ECO:0000313" key="2">
    <source>
        <dbReference type="EMBL" id="KAH1129324.1"/>
    </source>
</evidence>
<dbReference type="AlphaFoldDB" id="A0A9D3WHD0"/>
<evidence type="ECO:0000256" key="1">
    <source>
        <dbReference type="SAM" id="MobiDB-lite"/>
    </source>
</evidence>
<gene>
    <name evidence="2" type="ORF">J1N35_000702</name>
</gene>
<dbReference type="Proteomes" id="UP000828251">
    <property type="component" value="Unassembled WGS sequence"/>
</dbReference>
<comment type="caution">
    <text evidence="2">The sequence shown here is derived from an EMBL/GenBank/DDBJ whole genome shotgun (WGS) entry which is preliminary data.</text>
</comment>
<accession>A0A9D3WHD0</accession>
<name>A0A9D3WHD0_9ROSI</name>
<dbReference type="EMBL" id="JAIQCV010000001">
    <property type="protein sequence ID" value="KAH1129324.1"/>
    <property type="molecule type" value="Genomic_DNA"/>
</dbReference>
<keyword evidence="3" id="KW-1185">Reference proteome</keyword>
<organism evidence="2 3">
    <name type="scientific">Gossypium stocksii</name>
    <dbReference type="NCBI Taxonomy" id="47602"/>
    <lineage>
        <taxon>Eukaryota</taxon>
        <taxon>Viridiplantae</taxon>
        <taxon>Streptophyta</taxon>
        <taxon>Embryophyta</taxon>
        <taxon>Tracheophyta</taxon>
        <taxon>Spermatophyta</taxon>
        <taxon>Magnoliopsida</taxon>
        <taxon>eudicotyledons</taxon>
        <taxon>Gunneridae</taxon>
        <taxon>Pentapetalae</taxon>
        <taxon>rosids</taxon>
        <taxon>malvids</taxon>
        <taxon>Malvales</taxon>
        <taxon>Malvaceae</taxon>
        <taxon>Malvoideae</taxon>
        <taxon>Gossypium</taxon>
    </lineage>
</organism>
<protein>
    <submittedName>
        <fullName evidence="2">Uncharacterized protein</fullName>
    </submittedName>
</protein>
<proteinExistence type="predicted"/>